<gene>
    <name evidence="1" type="ORF">BV25DRAFT_1783904</name>
</gene>
<protein>
    <submittedName>
        <fullName evidence="1">Uncharacterized protein</fullName>
    </submittedName>
</protein>
<dbReference type="Proteomes" id="UP000814140">
    <property type="component" value="Unassembled WGS sequence"/>
</dbReference>
<sequence>MDEKGVQIGGGRKGNKEKMFFSRRQRVKLKVQSSNLQLVTIIECVCAEPGENGERNPLPGFVFPGVDMHGEWGMVHDDIIIATSENGWTSDFLCKEWFAQCFIPHAVKMNTSGKPILLI</sequence>
<proteinExistence type="predicted"/>
<keyword evidence="2" id="KW-1185">Reference proteome</keyword>
<evidence type="ECO:0000313" key="2">
    <source>
        <dbReference type="Proteomes" id="UP000814140"/>
    </source>
</evidence>
<evidence type="ECO:0000313" key="1">
    <source>
        <dbReference type="EMBL" id="KAI0055338.1"/>
    </source>
</evidence>
<reference evidence="1" key="2">
    <citation type="journal article" date="2022" name="New Phytol.">
        <title>Evolutionary transition to the ectomycorrhizal habit in the genomes of a hyperdiverse lineage of mushroom-forming fungi.</title>
        <authorList>
            <person name="Looney B."/>
            <person name="Miyauchi S."/>
            <person name="Morin E."/>
            <person name="Drula E."/>
            <person name="Courty P.E."/>
            <person name="Kohler A."/>
            <person name="Kuo A."/>
            <person name="LaButti K."/>
            <person name="Pangilinan J."/>
            <person name="Lipzen A."/>
            <person name="Riley R."/>
            <person name="Andreopoulos W."/>
            <person name="He G."/>
            <person name="Johnson J."/>
            <person name="Nolan M."/>
            <person name="Tritt A."/>
            <person name="Barry K.W."/>
            <person name="Grigoriev I.V."/>
            <person name="Nagy L.G."/>
            <person name="Hibbett D."/>
            <person name="Henrissat B."/>
            <person name="Matheny P.B."/>
            <person name="Labbe J."/>
            <person name="Martin F.M."/>
        </authorList>
    </citation>
    <scope>NUCLEOTIDE SEQUENCE</scope>
    <source>
        <strain evidence="1">HHB10654</strain>
    </source>
</reference>
<name>A0ACB8SGF7_9AGAM</name>
<organism evidence="1 2">
    <name type="scientific">Artomyces pyxidatus</name>
    <dbReference type="NCBI Taxonomy" id="48021"/>
    <lineage>
        <taxon>Eukaryota</taxon>
        <taxon>Fungi</taxon>
        <taxon>Dikarya</taxon>
        <taxon>Basidiomycota</taxon>
        <taxon>Agaricomycotina</taxon>
        <taxon>Agaricomycetes</taxon>
        <taxon>Russulales</taxon>
        <taxon>Auriscalpiaceae</taxon>
        <taxon>Artomyces</taxon>
    </lineage>
</organism>
<accession>A0ACB8SGF7</accession>
<dbReference type="EMBL" id="MU277296">
    <property type="protein sequence ID" value="KAI0055338.1"/>
    <property type="molecule type" value="Genomic_DNA"/>
</dbReference>
<reference evidence="1" key="1">
    <citation type="submission" date="2021-03" db="EMBL/GenBank/DDBJ databases">
        <authorList>
            <consortium name="DOE Joint Genome Institute"/>
            <person name="Ahrendt S."/>
            <person name="Looney B.P."/>
            <person name="Miyauchi S."/>
            <person name="Morin E."/>
            <person name="Drula E."/>
            <person name="Courty P.E."/>
            <person name="Chicoki N."/>
            <person name="Fauchery L."/>
            <person name="Kohler A."/>
            <person name="Kuo A."/>
            <person name="Labutti K."/>
            <person name="Pangilinan J."/>
            <person name="Lipzen A."/>
            <person name="Riley R."/>
            <person name="Andreopoulos W."/>
            <person name="He G."/>
            <person name="Johnson J."/>
            <person name="Barry K.W."/>
            <person name="Grigoriev I.V."/>
            <person name="Nagy L."/>
            <person name="Hibbett D."/>
            <person name="Henrissat B."/>
            <person name="Matheny P.B."/>
            <person name="Labbe J."/>
            <person name="Martin F."/>
        </authorList>
    </citation>
    <scope>NUCLEOTIDE SEQUENCE</scope>
    <source>
        <strain evidence="1">HHB10654</strain>
    </source>
</reference>
<comment type="caution">
    <text evidence="1">The sequence shown here is derived from an EMBL/GenBank/DDBJ whole genome shotgun (WGS) entry which is preliminary data.</text>
</comment>
<feature type="non-terminal residue" evidence="1">
    <location>
        <position position="119"/>
    </location>
</feature>